<organism evidence="1">
    <name type="scientific">marine sediment metagenome</name>
    <dbReference type="NCBI Taxonomy" id="412755"/>
    <lineage>
        <taxon>unclassified sequences</taxon>
        <taxon>metagenomes</taxon>
        <taxon>ecological metagenomes</taxon>
    </lineage>
</organism>
<sequence>MKTYSLLFALLAVSIQTTRAADTTILNKNSYWRWHKTVKE</sequence>
<reference evidence="1" key="1">
    <citation type="journal article" date="2014" name="Front. Microbiol.">
        <title>High frequency of phylogenetically diverse reductive dehalogenase-homologous genes in deep subseafloor sedimentary metagenomes.</title>
        <authorList>
            <person name="Kawai M."/>
            <person name="Futagami T."/>
            <person name="Toyoda A."/>
            <person name="Takaki Y."/>
            <person name="Nishi S."/>
            <person name="Hori S."/>
            <person name="Arai W."/>
            <person name="Tsubouchi T."/>
            <person name="Morono Y."/>
            <person name="Uchiyama I."/>
            <person name="Ito T."/>
            <person name="Fujiyama A."/>
            <person name="Inagaki F."/>
            <person name="Takami H."/>
        </authorList>
    </citation>
    <scope>NUCLEOTIDE SEQUENCE</scope>
    <source>
        <strain evidence="1">Expedition CK06-06</strain>
    </source>
</reference>
<proteinExistence type="predicted"/>
<evidence type="ECO:0000313" key="1">
    <source>
        <dbReference type="EMBL" id="GAH40604.1"/>
    </source>
</evidence>
<feature type="non-terminal residue" evidence="1">
    <location>
        <position position="40"/>
    </location>
</feature>
<gene>
    <name evidence="1" type="ORF">S03H2_26244</name>
</gene>
<protein>
    <submittedName>
        <fullName evidence="1">Uncharacterized protein</fullName>
    </submittedName>
</protein>
<accession>X1GG78</accession>
<dbReference type="EMBL" id="BARU01015134">
    <property type="protein sequence ID" value="GAH40604.1"/>
    <property type="molecule type" value="Genomic_DNA"/>
</dbReference>
<comment type="caution">
    <text evidence="1">The sequence shown here is derived from an EMBL/GenBank/DDBJ whole genome shotgun (WGS) entry which is preliminary data.</text>
</comment>
<dbReference type="AlphaFoldDB" id="X1GG78"/>
<name>X1GG78_9ZZZZ</name>